<gene>
    <name evidence="6" type="ORF">COV24_03845</name>
</gene>
<keyword evidence="3 5" id="KW-1133">Transmembrane helix</keyword>
<organism evidence="6 7">
    <name type="scientific">candidate division WWE3 bacterium CG10_big_fil_rev_8_21_14_0_10_32_10</name>
    <dbReference type="NCBI Taxonomy" id="1975090"/>
    <lineage>
        <taxon>Bacteria</taxon>
        <taxon>Katanobacteria</taxon>
    </lineage>
</organism>
<evidence type="ECO:0000313" key="6">
    <source>
        <dbReference type="EMBL" id="PIR43216.1"/>
    </source>
</evidence>
<keyword evidence="4 5" id="KW-0472">Membrane</keyword>
<dbReference type="InterPro" id="IPR007269">
    <property type="entry name" value="ICMT_MeTrfase"/>
</dbReference>
<comment type="subcellular location">
    <subcellularLocation>
        <location evidence="1">Membrane</location>
        <topology evidence="1">Multi-pass membrane protein</topology>
    </subcellularLocation>
</comment>
<evidence type="ECO:0000256" key="5">
    <source>
        <dbReference type="SAM" id="Phobius"/>
    </source>
</evidence>
<evidence type="ECO:0000256" key="4">
    <source>
        <dbReference type="ARBA" id="ARBA00023136"/>
    </source>
</evidence>
<feature type="transmembrane region" description="Helical" evidence="5">
    <location>
        <begin position="151"/>
        <end position="184"/>
    </location>
</feature>
<evidence type="ECO:0000256" key="2">
    <source>
        <dbReference type="ARBA" id="ARBA00022692"/>
    </source>
</evidence>
<dbReference type="Proteomes" id="UP000230214">
    <property type="component" value="Unassembled WGS sequence"/>
</dbReference>
<sequence length="218" mass="25051">MIKIFLLVLALIAPTSLIYLNLTSSSVNHRLLFNLFIIIIIAERVWETFFTPKEDNKLSHKDDWTLPLTLSAYLIVGLAVTFEFFLINREINVLLSVAGIFLLIFAGYIRFLSIKSLGVGWSLHAVGKNKSRSEDHKLIVSGPYSYARHPIYFATIIELIGLSIAFNTFFSGLLVIAVMPLYLIRAHYEEKKLIEFFGEDYLIYKKEVPFIIPIKFRK</sequence>
<accession>A0A2H0RA51</accession>
<keyword evidence="2 5" id="KW-0812">Transmembrane</keyword>
<dbReference type="PANTHER" id="PTHR12714:SF9">
    <property type="entry name" value="PROTEIN-S-ISOPRENYLCYSTEINE O-METHYLTRANSFERASE"/>
    <property type="match status" value="1"/>
</dbReference>
<dbReference type="Gene3D" id="1.20.120.1630">
    <property type="match status" value="1"/>
</dbReference>
<evidence type="ECO:0000313" key="7">
    <source>
        <dbReference type="Proteomes" id="UP000230214"/>
    </source>
</evidence>
<feature type="transmembrane region" description="Helical" evidence="5">
    <location>
        <begin position="64"/>
        <end position="86"/>
    </location>
</feature>
<name>A0A2H0RA51_UNCKA</name>
<dbReference type="GO" id="GO:0016020">
    <property type="term" value="C:membrane"/>
    <property type="evidence" value="ECO:0007669"/>
    <property type="project" value="UniProtKB-SubCell"/>
</dbReference>
<protein>
    <recommendedName>
        <fullName evidence="8">Isoprenylcysteine carboxylmethyltransferase family protein</fullName>
    </recommendedName>
</protein>
<dbReference type="EMBL" id="PCXU01000033">
    <property type="protein sequence ID" value="PIR43216.1"/>
    <property type="molecule type" value="Genomic_DNA"/>
</dbReference>
<proteinExistence type="predicted"/>
<dbReference type="AlphaFoldDB" id="A0A2H0RA51"/>
<reference evidence="6 7" key="1">
    <citation type="submission" date="2017-09" db="EMBL/GenBank/DDBJ databases">
        <title>Depth-based differentiation of microbial function through sediment-hosted aquifers and enrichment of novel symbionts in the deep terrestrial subsurface.</title>
        <authorList>
            <person name="Probst A.J."/>
            <person name="Ladd B."/>
            <person name="Jarett J.K."/>
            <person name="Geller-Mcgrath D.E."/>
            <person name="Sieber C.M."/>
            <person name="Emerson J.B."/>
            <person name="Anantharaman K."/>
            <person name="Thomas B.C."/>
            <person name="Malmstrom R."/>
            <person name="Stieglmeier M."/>
            <person name="Klingl A."/>
            <person name="Woyke T."/>
            <person name="Ryan C.M."/>
            <person name="Banfield J.F."/>
        </authorList>
    </citation>
    <scope>NUCLEOTIDE SEQUENCE [LARGE SCALE GENOMIC DNA]</scope>
    <source>
        <strain evidence="6">CG10_big_fil_rev_8_21_14_0_10_32_10</strain>
    </source>
</reference>
<evidence type="ECO:0000256" key="3">
    <source>
        <dbReference type="ARBA" id="ARBA00022989"/>
    </source>
</evidence>
<dbReference type="PANTHER" id="PTHR12714">
    <property type="entry name" value="PROTEIN-S ISOPRENYLCYSTEINE O-METHYLTRANSFERASE"/>
    <property type="match status" value="1"/>
</dbReference>
<evidence type="ECO:0000256" key="1">
    <source>
        <dbReference type="ARBA" id="ARBA00004141"/>
    </source>
</evidence>
<dbReference type="GO" id="GO:0004671">
    <property type="term" value="F:protein C-terminal S-isoprenylcysteine carboxyl O-methyltransferase activity"/>
    <property type="evidence" value="ECO:0007669"/>
    <property type="project" value="InterPro"/>
</dbReference>
<evidence type="ECO:0008006" key="8">
    <source>
        <dbReference type="Google" id="ProtNLM"/>
    </source>
</evidence>
<dbReference type="Pfam" id="PF04140">
    <property type="entry name" value="ICMT"/>
    <property type="match status" value="1"/>
</dbReference>
<comment type="caution">
    <text evidence="6">The sequence shown here is derived from an EMBL/GenBank/DDBJ whole genome shotgun (WGS) entry which is preliminary data.</text>
</comment>
<feature type="transmembrane region" description="Helical" evidence="5">
    <location>
        <begin position="93"/>
        <end position="111"/>
    </location>
</feature>